<feature type="transmembrane region" description="Helical" evidence="2">
    <location>
        <begin position="576"/>
        <end position="593"/>
    </location>
</feature>
<dbReference type="EMBL" id="JBIRUQ010000002">
    <property type="protein sequence ID" value="MFI1461702.1"/>
    <property type="molecule type" value="Genomic_DNA"/>
</dbReference>
<dbReference type="RefSeq" id="WP_231508643.1">
    <property type="nucleotide sequence ID" value="NZ_JBIRUQ010000002.1"/>
</dbReference>
<proteinExistence type="predicted"/>
<dbReference type="PANTHER" id="PTHR38434:SF1">
    <property type="entry name" value="BLL2549 PROTEIN"/>
    <property type="match status" value="1"/>
</dbReference>
<dbReference type="Pfam" id="PF10101">
    <property type="entry name" value="DUF2339"/>
    <property type="match status" value="1"/>
</dbReference>
<feature type="transmembrane region" description="Helical" evidence="2">
    <location>
        <begin position="458"/>
        <end position="476"/>
    </location>
</feature>
<feature type="transmembrane region" description="Helical" evidence="2">
    <location>
        <begin position="250"/>
        <end position="268"/>
    </location>
</feature>
<evidence type="ECO:0000256" key="1">
    <source>
        <dbReference type="SAM" id="MobiDB-lite"/>
    </source>
</evidence>
<comment type="caution">
    <text evidence="3">The sequence shown here is derived from an EMBL/GenBank/DDBJ whole genome shotgun (WGS) entry which is preliminary data.</text>
</comment>
<evidence type="ECO:0000313" key="4">
    <source>
        <dbReference type="Proteomes" id="UP001611263"/>
    </source>
</evidence>
<gene>
    <name evidence="3" type="ORF">ACH4WX_13365</name>
</gene>
<keyword evidence="2" id="KW-1133">Transmembrane helix</keyword>
<feature type="transmembrane region" description="Helical" evidence="2">
    <location>
        <begin position="536"/>
        <end position="556"/>
    </location>
</feature>
<keyword evidence="2" id="KW-0472">Membrane</keyword>
<feature type="transmembrane region" description="Helical" evidence="2">
    <location>
        <begin position="638"/>
        <end position="660"/>
    </location>
</feature>
<feature type="transmembrane region" description="Helical" evidence="2">
    <location>
        <begin position="431"/>
        <end position="451"/>
    </location>
</feature>
<protein>
    <submittedName>
        <fullName evidence="3">DUF2339 domain-containing protein</fullName>
    </submittedName>
</protein>
<feature type="transmembrane region" description="Helical" evidence="2">
    <location>
        <begin position="275"/>
        <end position="299"/>
    </location>
</feature>
<dbReference type="Proteomes" id="UP001611263">
    <property type="component" value="Unassembled WGS sequence"/>
</dbReference>
<feature type="transmembrane region" description="Helical" evidence="2">
    <location>
        <begin position="672"/>
        <end position="692"/>
    </location>
</feature>
<accession>A0ABW7TKX9</accession>
<feature type="compositionally biased region" description="Pro residues" evidence="1">
    <location>
        <begin position="127"/>
        <end position="140"/>
    </location>
</feature>
<feature type="compositionally biased region" description="Pro residues" evidence="1">
    <location>
        <begin position="188"/>
        <end position="207"/>
    </location>
</feature>
<feature type="region of interest" description="Disordered" evidence="1">
    <location>
        <begin position="178"/>
        <end position="208"/>
    </location>
</feature>
<sequence length="736" mass="73896">MTISIDPALVARLSGEFGSLAGEFTALGGQMNTLGHDLASLHRQVLSAAPAKTAAPPGAPPDAVPSAGVRVGGVHTPEQPDSASSPGEAGSGTHPGTPPPTHESTASPKHLADQASTLPGWGAPAPKTAPHPAPPKPPHSGPVRGALPQRGQAQPGGTASSRGHSATTASMYRQALGQVPPTGAAQPPRGPLPPRQGGPGSRPPSPPWWQREGIISRLLAVAGVAVTLIGVVMLLVLAAQAGIFGPVPRVVAGAVLSAALVGAGMRVFRRPGGRVGGIALAATGFAGAYLDVIAMTTIYDWLHPVPGFAAALGVAAAGVGLAVQWRSQPLAVLVVAGAAVLAPFVTIELALLAFLIVLQVACVPVQRRYDWPFLHLVRTVPAVLATHFTILAFAIEQPDDRQTLVVAAATAVAAVGLGGAILVTRQRPGDLVASLTCALACTPLLAAPALVDRPAATLLSAGYAAVLLAVAATPLVPKLRDVARIPGHTAIVAGTAGSFALLEALWGVTTGSTLPLGLLLVGACYLGVAGQAQNRVAALFGTGYAVLGGIGLLTVADLDTLAISRRALENLSTATAAAALAGLGVLAVALWTLRRLFGTTTDESVTTLLWIGASGAALYLATTAAVSLGVAAGAANGFVIGHSVSTIIWMAGALAALLYGLRRLGADVSATVKVALGSGLLVTAAALAKLFLFDLSTLDGLIRVAAFLMVGILLLVAGTRYARAFAEAGSRESRTE</sequence>
<feature type="transmembrane region" description="Helical" evidence="2">
    <location>
        <begin position="504"/>
        <end position="529"/>
    </location>
</feature>
<feature type="transmembrane region" description="Helical" evidence="2">
    <location>
        <begin position="218"/>
        <end position="244"/>
    </location>
</feature>
<dbReference type="GeneID" id="93504695"/>
<keyword evidence="2" id="KW-0812">Transmembrane</keyword>
<name>A0ABW7TKX9_9NOCA</name>
<feature type="transmembrane region" description="Helical" evidence="2">
    <location>
        <begin position="404"/>
        <end position="425"/>
    </location>
</feature>
<dbReference type="PANTHER" id="PTHR38434">
    <property type="entry name" value="BLL2549 PROTEIN"/>
    <property type="match status" value="1"/>
</dbReference>
<feature type="transmembrane region" description="Helical" evidence="2">
    <location>
        <begin position="704"/>
        <end position="722"/>
    </location>
</feature>
<evidence type="ECO:0000256" key="2">
    <source>
        <dbReference type="SAM" id="Phobius"/>
    </source>
</evidence>
<feature type="transmembrane region" description="Helical" evidence="2">
    <location>
        <begin position="605"/>
        <end position="632"/>
    </location>
</feature>
<evidence type="ECO:0000313" key="3">
    <source>
        <dbReference type="EMBL" id="MFI1461702.1"/>
    </source>
</evidence>
<feature type="compositionally biased region" description="Polar residues" evidence="1">
    <location>
        <begin position="151"/>
        <end position="166"/>
    </location>
</feature>
<feature type="region of interest" description="Disordered" evidence="1">
    <location>
        <begin position="49"/>
        <end position="166"/>
    </location>
</feature>
<keyword evidence="4" id="KW-1185">Reference proteome</keyword>
<organism evidence="3 4">
    <name type="scientific">Nocardia carnea</name>
    <dbReference type="NCBI Taxonomy" id="37328"/>
    <lineage>
        <taxon>Bacteria</taxon>
        <taxon>Bacillati</taxon>
        <taxon>Actinomycetota</taxon>
        <taxon>Actinomycetes</taxon>
        <taxon>Mycobacteriales</taxon>
        <taxon>Nocardiaceae</taxon>
        <taxon>Nocardia</taxon>
    </lineage>
</organism>
<reference evidence="3 4" key="1">
    <citation type="submission" date="2024-10" db="EMBL/GenBank/DDBJ databases">
        <title>The Natural Products Discovery Center: Release of the First 8490 Sequenced Strains for Exploring Actinobacteria Biosynthetic Diversity.</title>
        <authorList>
            <person name="Kalkreuter E."/>
            <person name="Kautsar S.A."/>
            <person name="Yang D."/>
            <person name="Bader C.D."/>
            <person name="Teijaro C.N."/>
            <person name="Fluegel L."/>
            <person name="Davis C.M."/>
            <person name="Simpson J.R."/>
            <person name="Lauterbach L."/>
            <person name="Steele A.D."/>
            <person name="Gui C."/>
            <person name="Meng S."/>
            <person name="Li G."/>
            <person name="Viehrig K."/>
            <person name="Ye F."/>
            <person name="Su P."/>
            <person name="Kiefer A.F."/>
            <person name="Nichols A."/>
            <person name="Cepeda A.J."/>
            <person name="Yan W."/>
            <person name="Fan B."/>
            <person name="Jiang Y."/>
            <person name="Adhikari A."/>
            <person name="Zheng C.-J."/>
            <person name="Schuster L."/>
            <person name="Cowan T.M."/>
            <person name="Smanski M.J."/>
            <person name="Chevrette M.G."/>
            <person name="De Carvalho L.P.S."/>
            <person name="Shen B."/>
        </authorList>
    </citation>
    <scope>NUCLEOTIDE SEQUENCE [LARGE SCALE GENOMIC DNA]</scope>
    <source>
        <strain evidence="3 4">NPDC020568</strain>
    </source>
</reference>
<feature type="transmembrane region" description="Helical" evidence="2">
    <location>
        <begin position="373"/>
        <end position="395"/>
    </location>
</feature>
<feature type="transmembrane region" description="Helical" evidence="2">
    <location>
        <begin position="305"/>
        <end position="323"/>
    </location>
</feature>
<dbReference type="InterPro" id="IPR019286">
    <property type="entry name" value="DUF2339_TM"/>
</dbReference>
<feature type="transmembrane region" description="Helical" evidence="2">
    <location>
        <begin position="330"/>
        <end position="361"/>
    </location>
</feature>